<feature type="domain" description="Putative glutamine amidotransferase" evidence="2">
    <location>
        <begin position="403"/>
        <end position="569"/>
    </location>
</feature>
<proteinExistence type="predicted"/>
<dbReference type="OrthoDB" id="9781333at2"/>
<protein>
    <recommendedName>
        <fullName evidence="2">Putative glutamine amidotransferase domain-containing protein</fullName>
    </recommendedName>
</protein>
<feature type="transmembrane region" description="Helical" evidence="1">
    <location>
        <begin position="735"/>
        <end position="757"/>
    </location>
</feature>
<keyword evidence="1" id="KW-0472">Membrane</keyword>
<dbReference type="EMBL" id="SJPQ01000001">
    <property type="protein sequence ID" value="TWT90960.1"/>
    <property type="molecule type" value="Genomic_DNA"/>
</dbReference>
<keyword evidence="1" id="KW-1133">Transmembrane helix</keyword>
<evidence type="ECO:0000313" key="4">
    <source>
        <dbReference type="Proteomes" id="UP000315440"/>
    </source>
</evidence>
<reference evidence="3 4" key="1">
    <citation type="submission" date="2019-02" db="EMBL/GenBank/DDBJ databases">
        <title>Deep-cultivation of Planctomycetes and their phenomic and genomic characterization uncovers novel biology.</title>
        <authorList>
            <person name="Wiegand S."/>
            <person name="Jogler M."/>
            <person name="Boedeker C."/>
            <person name="Pinto D."/>
            <person name="Vollmers J."/>
            <person name="Rivas-Marin E."/>
            <person name="Kohn T."/>
            <person name="Peeters S.H."/>
            <person name="Heuer A."/>
            <person name="Rast P."/>
            <person name="Oberbeckmann S."/>
            <person name="Bunk B."/>
            <person name="Jeske O."/>
            <person name="Meyerdierks A."/>
            <person name="Storesund J.E."/>
            <person name="Kallscheuer N."/>
            <person name="Luecker S."/>
            <person name="Lage O.M."/>
            <person name="Pohl T."/>
            <person name="Merkel B.J."/>
            <person name="Hornburger P."/>
            <person name="Mueller R.-W."/>
            <person name="Bruemmer F."/>
            <person name="Labrenz M."/>
            <person name="Spormann A.M."/>
            <person name="Op Den Camp H."/>
            <person name="Overmann J."/>
            <person name="Amann R."/>
            <person name="Jetten M.S.M."/>
            <person name="Mascher T."/>
            <person name="Medema M.H."/>
            <person name="Devos D.P."/>
            <person name="Kaster A.-K."/>
            <person name="Ovreas L."/>
            <person name="Rohde M."/>
            <person name="Galperin M.Y."/>
            <person name="Jogler C."/>
        </authorList>
    </citation>
    <scope>NUCLEOTIDE SEQUENCE [LARGE SCALE GENOMIC DNA]</scope>
    <source>
        <strain evidence="3 4">Mal64</strain>
    </source>
</reference>
<organism evidence="3 4">
    <name type="scientific">Pseudobythopirellula maris</name>
    <dbReference type="NCBI Taxonomy" id="2527991"/>
    <lineage>
        <taxon>Bacteria</taxon>
        <taxon>Pseudomonadati</taxon>
        <taxon>Planctomycetota</taxon>
        <taxon>Planctomycetia</taxon>
        <taxon>Pirellulales</taxon>
        <taxon>Lacipirellulaceae</taxon>
        <taxon>Pseudobythopirellula</taxon>
    </lineage>
</organism>
<dbReference type="SUPFAM" id="SSF52317">
    <property type="entry name" value="Class I glutamine amidotransferase-like"/>
    <property type="match status" value="1"/>
</dbReference>
<dbReference type="PANTHER" id="PTHR37947:SF1">
    <property type="entry name" value="BLL2462 PROTEIN"/>
    <property type="match status" value="1"/>
</dbReference>
<gene>
    <name evidence="3" type="ORF">Mal64_13590</name>
</gene>
<keyword evidence="4" id="KW-1185">Reference proteome</keyword>
<name>A0A5C5ZUR3_9BACT</name>
<comment type="caution">
    <text evidence="3">The sequence shown here is derived from an EMBL/GenBank/DDBJ whole genome shotgun (WGS) entry which is preliminary data.</text>
</comment>
<evidence type="ECO:0000256" key="1">
    <source>
        <dbReference type="SAM" id="Phobius"/>
    </source>
</evidence>
<evidence type="ECO:0000259" key="2">
    <source>
        <dbReference type="Pfam" id="PF07090"/>
    </source>
</evidence>
<dbReference type="PANTHER" id="PTHR37947">
    <property type="entry name" value="BLL2462 PROTEIN"/>
    <property type="match status" value="1"/>
</dbReference>
<keyword evidence="1" id="KW-0812">Transmembrane</keyword>
<sequence>MQWVFHPLGGDWTVTLVTSLLLVAPWVLGPRGGGLTPRRKATLGALRVATTLLLLVAMARPTLVYTKSEEVRSLLLMLLDSSRSMTVEDGLAGASRWRNVADSLAASERSLAAIAEKHDLRAYRFDKSLAPLPISGGRIALPSTPDGEETTLGASLSELVEREGAQRLLGVVVLSDGAQRATPPRDAPPSDAARRLAAEAAPLYALTFGARATGERADVAVDDLSVSSTAYAKAPLDVGGLVRIEGYPNRPVRVQLLWENAEGEMAAVDAVSLTADGGGVALPVVLRHAPTEPGEWKVTLRAESQEGETVTGNNEASTFVTVRDGGVRVRQLVGAQRVAGAPGVEQRFVRAALSASPDIALSRTVFDYRQPRRDLAESLRPGEFDVVLLDNLDAEALNTRTWESIANAVRGGAGLAMLGGKHSFGPGGYRGTPVAEVLPVMIGRAERQGFGQPLREDVHLPGPVWMTPTEPLGVRHPILQIDPSQGVASAWRGMPPLSGANRLGVDNVKRSAQVIAATAPPGAPQPLLVVGQAGLGRTMALAIDMTWRWRMEGRAEEHRRFWRQAVLWLAKRDDTRRNPVYVELASRRAQRGASLEMTVGVNDPRLESGALDLAGVEYRVVVTDPNGLKHVAPAPGGAARSTAVFRNITAAGDYTVELTATADGETLGSARARFLAPDHDLELDRPSAEPQIMAQLADATREAGGRALAPEELPALLAELAEEEPMRKQEVIARVTYWDTWPFLLLFVGLLTTEWWLRKRWGLV</sequence>
<evidence type="ECO:0000313" key="3">
    <source>
        <dbReference type="EMBL" id="TWT90960.1"/>
    </source>
</evidence>
<dbReference type="Proteomes" id="UP000315440">
    <property type="component" value="Unassembled WGS sequence"/>
</dbReference>
<dbReference type="InterPro" id="IPR010768">
    <property type="entry name" value="GATase1-like"/>
</dbReference>
<dbReference type="RefSeq" id="WP_146398293.1">
    <property type="nucleotide sequence ID" value="NZ_SJPQ01000001.1"/>
</dbReference>
<feature type="transmembrane region" description="Helical" evidence="1">
    <location>
        <begin position="41"/>
        <end position="59"/>
    </location>
</feature>
<dbReference type="AlphaFoldDB" id="A0A5C5ZUR3"/>
<dbReference type="InterPro" id="IPR029062">
    <property type="entry name" value="Class_I_gatase-like"/>
</dbReference>
<dbReference type="Pfam" id="PF07090">
    <property type="entry name" value="GATase1_like"/>
    <property type="match status" value="1"/>
</dbReference>
<dbReference type="Gene3D" id="3.40.50.880">
    <property type="match status" value="1"/>
</dbReference>
<accession>A0A5C5ZUR3</accession>
<feature type="transmembrane region" description="Helical" evidence="1">
    <location>
        <begin position="12"/>
        <end position="29"/>
    </location>
</feature>